<reference evidence="6 7" key="1">
    <citation type="submission" date="2018-04" db="EMBL/GenBank/DDBJ databases">
        <title>Genomic Encyclopedia of Type Strains, Phase III (KMG-III): the genomes of soil and plant-associated and newly described type strains.</title>
        <authorList>
            <person name="Whitman W."/>
        </authorList>
    </citation>
    <scope>NUCLEOTIDE SEQUENCE [LARGE SCALE GENOMIC DNA]</scope>
    <source>
        <strain evidence="6 7">MA-olki</strain>
    </source>
</reference>
<dbReference type="Pfam" id="PF03466">
    <property type="entry name" value="LysR_substrate"/>
    <property type="match status" value="1"/>
</dbReference>
<keyword evidence="4" id="KW-0804">Transcription</keyword>
<dbReference type="OrthoDB" id="9786526at2"/>
<feature type="domain" description="HTH lysR-type" evidence="5">
    <location>
        <begin position="1"/>
        <end position="60"/>
    </location>
</feature>
<protein>
    <submittedName>
        <fullName evidence="6">LysR family transcriptional regulator</fullName>
    </submittedName>
</protein>
<evidence type="ECO:0000256" key="3">
    <source>
        <dbReference type="ARBA" id="ARBA00023125"/>
    </source>
</evidence>
<name>A0A2T5TWQ0_9SPHN</name>
<dbReference type="PANTHER" id="PTHR30537:SF71">
    <property type="entry name" value="TRANSCRIPTIONAL REGULATORY PROTEIN"/>
    <property type="match status" value="1"/>
</dbReference>
<evidence type="ECO:0000313" key="6">
    <source>
        <dbReference type="EMBL" id="PTW43654.1"/>
    </source>
</evidence>
<comment type="similarity">
    <text evidence="1">Belongs to the LysR transcriptional regulatory family.</text>
</comment>
<dbReference type="GO" id="GO:0006351">
    <property type="term" value="P:DNA-templated transcription"/>
    <property type="evidence" value="ECO:0007669"/>
    <property type="project" value="TreeGrafter"/>
</dbReference>
<dbReference type="InterPro" id="IPR036388">
    <property type="entry name" value="WH-like_DNA-bd_sf"/>
</dbReference>
<proteinExistence type="inferred from homology"/>
<keyword evidence="2" id="KW-0805">Transcription regulation</keyword>
<dbReference type="RefSeq" id="WP_107955935.1">
    <property type="nucleotide sequence ID" value="NZ_QAYE01000016.1"/>
</dbReference>
<dbReference type="Pfam" id="PF00126">
    <property type="entry name" value="HTH_1"/>
    <property type="match status" value="1"/>
</dbReference>
<dbReference type="FunFam" id="1.10.10.10:FF:000001">
    <property type="entry name" value="LysR family transcriptional regulator"/>
    <property type="match status" value="1"/>
</dbReference>
<keyword evidence="3" id="KW-0238">DNA-binding</keyword>
<sequence>MDNRAGEMQVFLRVVDTGSFSEAARALLMTPSTVSKLIARIEARIGVRLIERSTRRLSLTAEGQLYYERAQMLLADLDDLDSQLMQGAASPGGTVRITASVGFGTLAIEPLLPAFWQIYPNIVVDLSLSDDIVDLYLDRTDIAFRIGILPDSSLTTHKLGTARRVIVASPDYLARRGVPVDFADLADHDCLGFNFRRTITSWPIADGGRIVERAVRGSLIANNGETVRRMAVAGVGLARLADFHVRDDLAEGRLVAVLPGPSAGDKESVHALSVGARELPRRVRAFLDFAVPRLRAFVQASGG</sequence>
<evidence type="ECO:0000256" key="1">
    <source>
        <dbReference type="ARBA" id="ARBA00009437"/>
    </source>
</evidence>
<dbReference type="GO" id="GO:0003700">
    <property type="term" value="F:DNA-binding transcription factor activity"/>
    <property type="evidence" value="ECO:0007669"/>
    <property type="project" value="InterPro"/>
</dbReference>
<dbReference type="Gene3D" id="3.40.190.290">
    <property type="match status" value="1"/>
</dbReference>
<evidence type="ECO:0000259" key="5">
    <source>
        <dbReference type="PROSITE" id="PS50931"/>
    </source>
</evidence>
<evidence type="ECO:0000256" key="4">
    <source>
        <dbReference type="ARBA" id="ARBA00023163"/>
    </source>
</evidence>
<dbReference type="GO" id="GO:0043565">
    <property type="term" value="F:sequence-specific DNA binding"/>
    <property type="evidence" value="ECO:0007669"/>
    <property type="project" value="TreeGrafter"/>
</dbReference>
<dbReference type="GeneID" id="91007786"/>
<evidence type="ECO:0000256" key="2">
    <source>
        <dbReference type="ARBA" id="ARBA00023015"/>
    </source>
</evidence>
<dbReference type="Proteomes" id="UP000244013">
    <property type="component" value="Unassembled WGS sequence"/>
</dbReference>
<organism evidence="6 7">
    <name type="scientific">Sphingomonas faeni</name>
    <dbReference type="NCBI Taxonomy" id="185950"/>
    <lineage>
        <taxon>Bacteria</taxon>
        <taxon>Pseudomonadati</taxon>
        <taxon>Pseudomonadota</taxon>
        <taxon>Alphaproteobacteria</taxon>
        <taxon>Sphingomonadales</taxon>
        <taxon>Sphingomonadaceae</taxon>
        <taxon>Sphingomonas</taxon>
    </lineage>
</organism>
<dbReference type="AlphaFoldDB" id="A0A2T5TWQ0"/>
<dbReference type="SUPFAM" id="SSF53850">
    <property type="entry name" value="Periplasmic binding protein-like II"/>
    <property type="match status" value="1"/>
</dbReference>
<accession>A0A2T5TWQ0</accession>
<dbReference type="InterPro" id="IPR000847">
    <property type="entry name" value="LysR_HTH_N"/>
</dbReference>
<dbReference type="PANTHER" id="PTHR30537">
    <property type="entry name" value="HTH-TYPE TRANSCRIPTIONAL REGULATOR"/>
    <property type="match status" value="1"/>
</dbReference>
<gene>
    <name evidence="6" type="ORF">C8J25_11615</name>
</gene>
<dbReference type="Gene3D" id="1.10.10.10">
    <property type="entry name" value="Winged helix-like DNA-binding domain superfamily/Winged helix DNA-binding domain"/>
    <property type="match status" value="1"/>
</dbReference>
<dbReference type="InterPro" id="IPR036390">
    <property type="entry name" value="WH_DNA-bd_sf"/>
</dbReference>
<dbReference type="EMBL" id="QAYE01000016">
    <property type="protein sequence ID" value="PTW43654.1"/>
    <property type="molecule type" value="Genomic_DNA"/>
</dbReference>
<dbReference type="PROSITE" id="PS50931">
    <property type="entry name" value="HTH_LYSR"/>
    <property type="match status" value="1"/>
</dbReference>
<dbReference type="SUPFAM" id="SSF46785">
    <property type="entry name" value="Winged helix' DNA-binding domain"/>
    <property type="match status" value="1"/>
</dbReference>
<dbReference type="InterPro" id="IPR005119">
    <property type="entry name" value="LysR_subst-bd"/>
</dbReference>
<dbReference type="InterPro" id="IPR058163">
    <property type="entry name" value="LysR-type_TF_proteobact-type"/>
</dbReference>
<evidence type="ECO:0000313" key="7">
    <source>
        <dbReference type="Proteomes" id="UP000244013"/>
    </source>
</evidence>
<comment type="caution">
    <text evidence="6">The sequence shown here is derived from an EMBL/GenBank/DDBJ whole genome shotgun (WGS) entry which is preliminary data.</text>
</comment>